<comment type="subcellular location">
    <subcellularLocation>
        <location evidence="1">Golgi apparatus membrane</location>
        <topology evidence="1">Peripheral membrane protein</topology>
        <orientation evidence="1">Cytoplasmic side</orientation>
    </subcellularLocation>
</comment>
<evidence type="ECO:0000256" key="3">
    <source>
        <dbReference type="ARBA" id="ARBA00023121"/>
    </source>
</evidence>
<dbReference type="Proteomes" id="UP001501598">
    <property type="component" value="Unassembled WGS sequence"/>
</dbReference>
<evidence type="ECO:0000256" key="2">
    <source>
        <dbReference type="ARBA" id="ARBA00023034"/>
    </source>
</evidence>
<keyword evidence="3" id="KW-0446">Lipid-binding</keyword>
<evidence type="ECO:0008006" key="7">
    <source>
        <dbReference type="Google" id="ProtNLM"/>
    </source>
</evidence>
<sequence length="226" mass="24127">MAELTLEEKVFLLSRNPTTGRDRATYGIDAALGGAVLIGLARRGCIRVVDGRVSREDAPGPADPPHREALALIESDPKARKARRWVEVLPRKLALQERIGVALAEKGLVSDGRSRFLGFTQKKFPRTETGDEVVRPLERVVVDALTGRDLAPTEDTKLLASLLAVSQLLNRFVEGPERKAARRRAKAFTEEEPLNDAVAASVKAAEAAIMATIAAVAASGSAGAGS</sequence>
<dbReference type="InterPro" id="IPR008628">
    <property type="entry name" value="GPP34-like"/>
</dbReference>
<proteinExistence type="predicted"/>
<protein>
    <recommendedName>
        <fullName evidence="7">Golgi phosphoprotein 3 GPP34</fullName>
    </recommendedName>
</protein>
<dbReference type="Pfam" id="PF05719">
    <property type="entry name" value="GPP34"/>
    <property type="match status" value="1"/>
</dbReference>
<comment type="caution">
    <text evidence="5">The sequence shown here is derived from an EMBL/GenBank/DDBJ whole genome shotgun (WGS) entry which is preliminary data.</text>
</comment>
<evidence type="ECO:0000256" key="4">
    <source>
        <dbReference type="ARBA" id="ARBA00023136"/>
    </source>
</evidence>
<evidence type="ECO:0000256" key="1">
    <source>
        <dbReference type="ARBA" id="ARBA00004255"/>
    </source>
</evidence>
<organism evidence="5 6">
    <name type="scientific">Pseudonocardia xishanensis</name>
    <dbReference type="NCBI Taxonomy" id="630995"/>
    <lineage>
        <taxon>Bacteria</taxon>
        <taxon>Bacillati</taxon>
        <taxon>Actinomycetota</taxon>
        <taxon>Actinomycetes</taxon>
        <taxon>Pseudonocardiales</taxon>
        <taxon>Pseudonocardiaceae</taxon>
        <taxon>Pseudonocardia</taxon>
    </lineage>
</organism>
<accession>A0ABP8S368</accession>
<reference evidence="6" key="1">
    <citation type="journal article" date="2019" name="Int. J. Syst. Evol. Microbiol.">
        <title>The Global Catalogue of Microorganisms (GCM) 10K type strain sequencing project: providing services to taxonomists for standard genome sequencing and annotation.</title>
        <authorList>
            <consortium name="The Broad Institute Genomics Platform"/>
            <consortium name="The Broad Institute Genome Sequencing Center for Infectious Disease"/>
            <person name="Wu L."/>
            <person name="Ma J."/>
        </authorList>
    </citation>
    <scope>NUCLEOTIDE SEQUENCE [LARGE SCALE GENOMIC DNA]</scope>
    <source>
        <strain evidence="6">JCM 17906</strain>
    </source>
</reference>
<dbReference type="InterPro" id="IPR038261">
    <property type="entry name" value="GPP34-like_sf"/>
</dbReference>
<gene>
    <name evidence="5" type="ORF">GCM10023175_62420</name>
</gene>
<name>A0ABP8S368_9PSEU</name>
<dbReference type="EMBL" id="BAABGT010000102">
    <property type="protein sequence ID" value="GAA4557648.1"/>
    <property type="molecule type" value="Genomic_DNA"/>
</dbReference>
<keyword evidence="6" id="KW-1185">Reference proteome</keyword>
<dbReference type="RefSeq" id="WP_345426435.1">
    <property type="nucleotide sequence ID" value="NZ_BAABGT010000102.1"/>
</dbReference>
<keyword evidence="2" id="KW-0333">Golgi apparatus</keyword>
<keyword evidence="4" id="KW-0472">Membrane</keyword>
<evidence type="ECO:0000313" key="5">
    <source>
        <dbReference type="EMBL" id="GAA4557648.1"/>
    </source>
</evidence>
<dbReference type="Gene3D" id="1.10.3630.10">
    <property type="entry name" value="yeast vps74-n-term truncation variant domain like"/>
    <property type="match status" value="1"/>
</dbReference>
<evidence type="ECO:0000313" key="6">
    <source>
        <dbReference type="Proteomes" id="UP001501598"/>
    </source>
</evidence>